<feature type="compositionally biased region" description="Low complexity" evidence="3">
    <location>
        <begin position="84"/>
        <end position="93"/>
    </location>
</feature>
<organism evidence="4 5">
    <name type="scientific">Cylindrotheca closterium</name>
    <dbReference type="NCBI Taxonomy" id="2856"/>
    <lineage>
        <taxon>Eukaryota</taxon>
        <taxon>Sar</taxon>
        <taxon>Stramenopiles</taxon>
        <taxon>Ochrophyta</taxon>
        <taxon>Bacillariophyta</taxon>
        <taxon>Bacillariophyceae</taxon>
        <taxon>Bacillariophycidae</taxon>
        <taxon>Bacillariales</taxon>
        <taxon>Bacillariaceae</taxon>
        <taxon>Cylindrotheca</taxon>
    </lineage>
</organism>
<dbReference type="Proteomes" id="UP001295423">
    <property type="component" value="Unassembled WGS sequence"/>
</dbReference>
<feature type="binding site" evidence="2">
    <location>
        <position position="337"/>
    </location>
    <ligand>
        <name>3'-phosphoadenylyl sulfate</name>
        <dbReference type="ChEBI" id="CHEBI:58339"/>
    </ligand>
</feature>
<feature type="compositionally biased region" description="Low complexity" evidence="3">
    <location>
        <begin position="1"/>
        <end position="14"/>
    </location>
</feature>
<feature type="region of interest" description="Disordered" evidence="3">
    <location>
        <begin position="1"/>
        <end position="21"/>
    </location>
</feature>
<evidence type="ECO:0008006" key="6">
    <source>
        <dbReference type="Google" id="ProtNLM"/>
    </source>
</evidence>
<evidence type="ECO:0000256" key="1">
    <source>
        <dbReference type="ARBA" id="ARBA00022679"/>
    </source>
</evidence>
<evidence type="ECO:0000313" key="4">
    <source>
        <dbReference type="EMBL" id="CAJ1965401.1"/>
    </source>
</evidence>
<protein>
    <recommendedName>
        <fullName evidence="6">Sulfotransferase domain-containing protein</fullName>
    </recommendedName>
</protein>
<feature type="region of interest" description="Disordered" evidence="3">
    <location>
        <begin position="70"/>
        <end position="179"/>
    </location>
</feature>
<keyword evidence="1" id="KW-0808">Transferase</keyword>
<dbReference type="EMBL" id="CAKOGP040002202">
    <property type="protein sequence ID" value="CAJ1965401.1"/>
    <property type="molecule type" value="Genomic_DNA"/>
</dbReference>
<dbReference type="InterPro" id="IPR027417">
    <property type="entry name" value="P-loop_NTPase"/>
</dbReference>
<keyword evidence="5" id="KW-1185">Reference proteome</keyword>
<dbReference type="Gene3D" id="3.40.50.300">
    <property type="entry name" value="P-loop containing nucleotide triphosphate hydrolases"/>
    <property type="match status" value="1"/>
</dbReference>
<feature type="compositionally biased region" description="Low complexity" evidence="3">
    <location>
        <begin position="169"/>
        <end position="178"/>
    </location>
</feature>
<sequence length="525" mass="58422">MVSSSSSLGSSSSSPNLTRLRPVSLTPAESFMETASAASRMKKMQIALVIASILVFIHMERTIENFTETGNATISSKPPHHSPSKISSKPLSPAMTTETSPPSFAPFVDAEGDSSQPTAIIGDMTSKPSGTFVSNHNNDEKDDDDDNTNGGGAKDGDDGDEETASVNKTLPTSSPLTPITFENKTLTIPDYSKGLSHQLVNFSRQNCDLSSLKSWYPESDEDSWEFRAPYFVIAGVWNSGSKTLAQKLYGHPQIARRATKTNGFYMPANFRKFRSPIPKVFQARHRMYAQAYNKGMLKASSNLVAMDIAPGYVFYAEQVGHTLLCVSPWTKIVILLRNPVERLSEQYARAKQTFGLKIGLEQWIANEMELITSAGLIGTPPDSDEEQQAWKTYQKVPSMANPIGRSLYIFQLNELLQVYKTAGKVPSKEIYIAPSEVLEDKDTFQEEYNKLLSFLDLSTIPVDSFAQKALPSASSSHMTEETRKTLVKFFRPYNKRLYNLLEEEGFPTYPWKKLWKSKTTDSKKA</sequence>
<name>A0AAD2JMV5_9STRA</name>
<dbReference type="InterPro" id="IPR037359">
    <property type="entry name" value="NST/OST"/>
</dbReference>
<comment type="caution">
    <text evidence="4">The sequence shown here is derived from an EMBL/GenBank/DDBJ whole genome shotgun (WGS) entry which is preliminary data.</text>
</comment>
<accession>A0AAD2JMV5</accession>
<evidence type="ECO:0000256" key="2">
    <source>
        <dbReference type="PIRSR" id="PIRSR637359-2"/>
    </source>
</evidence>
<feature type="compositionally biased region" description="Polar residues" evidence="3">
    <location>
        <begin position="126"/>
        <end position="136"/>
    </location>
</feature>
<gene>
    <name evidence="4" type="ORF">CYCCA115_LOCUS21097</name>
</gene>
<proteinExistence type="predicted"/>
<dbReference type="PANTHER" id="PTHR10605:SF56">
    <property type="entry name" value="BIFUNCTIONAL HEPARAN SULFATE N-DEACETYLASE_N-SULFOTRANSFERASE"/>
    <property type="match status" value="1"/>
</dbReference>
<reference evidence="4" key="1">
    <citation type="submission" date="2023-08" db="EMBL/GenBank/DDBJ databases">
        <authorList>
            <person name="Audoor S."/>
            <person name="Bilcke G."/>
        </authorList>
    </citation>
    <scope>NUCLEOTIDE SEQUENCE</scope>
</reference>
<dbReference type="GO" id="GO:0008146">
    <property type="term" value="F:sulfotransferase activity"/>
    <property type="evidence" value="ECO:0007669"/>
    <property type="project" value="InterPro"/>
</dbReference>
<dbReference type="AlphaFoldDB" id="A0AAD2JMV5"/>
<evidence type="ECO:0000313" key="5">
    <source>
        <dbReference type="Proteomes" id="UP001295423"/>
    </source>
</evidence>
<evidence type="ECO:0000256" key="3">
    <source>
        <dbReference type="SAM" id="MobiDB-lite"/>
    </source>
</evidence>
<dbReference type="PANTHER" id="PTHR10605">
    <property type="entry name" value="HEPARAN SULFATE SULFOTRANSFERASE"/>
    <property type="match status" value="1"/>
</dbReference>
<dbReference type="SUPFAM" id="SSF52540">
    <property type="entry name" value="P-loop containing nucleoside triphosphate hydrolases"/>
    <property type="match status" value="1"/>
</dbReference>